<dbReference type="InterPro" id="IPR036047">
    <property type="entry name" value="F-box-like_dom_sf"/>
</dbReference>
<dbReference type="CDD" id="cd09917">
    <property type="entry name" value="F-box_SF"/>
    <property type="match status" value="1"/>
</dbReference>
<dbReference type="AlphaFoldDB" id="A0A9P6N0T0"/>
<evidence type="ECO:0000313" key="3">
    <source>
        <dbReference type="Proteomes" id="UP000703661"/>
    </source>
</evidence>
<protein>
    <recommendedName>
        <fullName evidence="1">F-box domain-containing protein</fullName>
    </recommendedName>
</protein>
<dbReference type="InterPro" id="IPR001810">
    <property type="entry name" value="F-box_dom"/>
</dbReference>
<dbReference type="SUPFAM" id="SSF81383">
    <property type="entry name" value="F-box domain"/>
    <property type="match status" value="1"/>
</dbReference>
<accession>A0A9P6N0T0</accession>
<evidence type="ECO:0000259" key="1">
    <source>
        <dbReference type="SMART" id="SM00256"/>
    </source>
</evidence>
<reference evidence="2" key="1">
    <citation type="journal article" date="2020" name="Fungal Divers.">
        <title>Resolving the Mortierellaceae phylogeny through synthesis of multi-gene phylogenetics and phylogenomics.</title>
        <authorList>
            <person name="Vandepol N."/>
            <person name="Liber J."/>
            <person name="Desiro A."/>
            <person name="Na H."/>
            <person name="Kennedy M."/>
            <person name="Barry K."/>
            <person name="Grigoriev I.V."/>
            <person name="Miller A.N."/>
            <person name="O'Donnell K."/>
            <person name="Stajich J.E."/>
            <person name="Bonito G."/>
        </authorList>
    </citation>
    <scope>NUCLEOTIDE SEQUENCE</scope>
    <source>
        <strain evidence="2">NRRL 2769</strain>
    </source>
</reference>
<keyword evidence="3" id="KW-1185">Reference proteome</keyword>
<proteinExistence type="predicted"/>
<dbReference type="Proteomes" id="UP000703661">
    <property type="component" value="Unassembled WGS sequence"/>
</dbReference>
<feature type="domain" description="F-box" evidence="1">
    <location>
        <begin position="9"/>
        <end position="47"/>
    </location>
</feature>
<dbReference type="SMART" id="SM00256">
    <property type="entry name" value="FBOX"/>
    <property type="match status" value="1"/>
</dbReference>
<dbReference type="Pfam" id="PF12937">
    <property type="entry name" value="F-box-like"/>
    <property type="match status" value="1"/>
</dbReference>
<dbReference type="EMBL" id="JAAAID010000271">
    <property type="protein sequence ID" value="KAG0019634.1"/>
    <property type="molecule type" value="Genomic_DNA"/>
</dbReference>
<gene>
    <name evidence="2" type="ORF">BGZ80_005505</name>
</gene>
<dbReference type="Gene3D" id="1.20.1280.50">
    <property type="match status" value="1"/>
</dbReference>
<evidence type="ECO:0000313" key="2">
    <source>
        <dbReference type="EMBL" id="KAG0019634.1"/>
    </source>
</evidence>
<comment type="caution">
    <text evidence="2">The sequence shown here is derived from an EMBL/GenBank/DDBJ whole genome shotgun (WGS) entry which is preliminary data.</text>
</comment>
<organism evidence="2 3">
    <name type="scientific">Entomortierella chlamydospora</name>
    <dbReference type="NCBI Taxonomy" id="101097"/>
    <lineage>
        <taxon>Eukaryota</taxon>
        <taxon>Fungi</taxon>
        <taxon>Fungi incertae sedis</taxon>
        <taxon>Mucoromycota</taxon>
        <taxon>Mortierellomycotina</taxon>
        <taxon>Mortierellomycetes</taxon>
        <taxon>Mortierellales</taxon>
        <taxon>Mortierellaceae</taxon>
        <taxon>Entomortierella</taxon>
    </lineage>
</organism>
<name>A0A9P6N0T0_9FUNG</name>
<sequence length="464" mass="52254">MNQIHVLDVPELLALICSYLKLHDYAACARVCRHWNSVFTALVWRDVSITNTLQDAAILSAEGQQGFTRNLPYVQSIQIRFVQTLDALLPFLRPKINNLTRFVIPASFEYRVPLYPKDYEVSVHDYHLQTIVRRISEREDFGVEPIGTDYHQPLPPEQVPIPEEKLPLAPDFEALKYLVDNLAPNLSYLGLSIYCSATVGLNSPWMADDIPDASSASSTETMASIVDSFPASDVIEGSGLSSSSVGISDVKPNKLKEILIDGDMRGFECGPGTSASQQHEETPQLALPPQGQSLDIQQNQVQEANPHHFFQAVVHQMQNFQNGQLAQPLRSNAATLQRQVYQRLATLTELEELWVGEPDFEQISVNHLLMIKRLQPTNVSITLENASNLEFSLNSGLEIMAGMKKLRVLGVRGLRHCIGIPELRWMVHEWPKLERIDGLLLSYNEETPEMEQWLKSNAPFLQYT</sequence>